<feature type="region of interest" description="Disordered" evidence="8">
    <location>
        <begin position="1452"/>
        <end position="1480"/>
    </location>
</feature>
<comment type="subcellular location">
    <subcellularLocation>
        <location evidence="1 7">Cytoplasm</location>
    </subcellularLocation>
</comment>
<feature type="region of interest" description="Disordered" evidence="8">
    <location>
        <begin position="279"/>
        <end position="370"/>
    </location>
</feature>
<accession>I2GY23</accession>
<dbReference type="PANTHER" id="PTHR36562">
    <property type="entry name" value="SERINE/ARGININE REPETITIVE MATRIX 2"/>
    <property type="match status" value="1"/>
</dbReference>
<dbReference type="InParanoid" id="I2GY23"/>
<dbReference type="RefSeq" id="XP_004178544.1">
    <property type="nucleotide sequence ID" value="XM_004178496.1"/>
</dbReference>
<evidence type="ECO:0000256" key="8">
    <source>
        <dbReference type="SAM" id="MobiDB-lite"/>
    </source>
</evidence>
<dbReference type="OMA" id="TLDSHWE"/>
<feature type="region of interest" description="Disordered" evidence="8">
    <location>
        <begin position="1"/>
        <end position="31"/>
    </location>
</feature>
<gene>
    <name evidence="9" type="primary">TBLA0B01810</name>
    <name evidence="9" type="ORF">TBLA_0B01810</name>
</gene>
<name>I2GY23_HENB6</name>
<evidence type="ECO:0000256" key="5">
    <source>
        <dbReference type="ARBA" id="ARBA00023016"/>
    </source>
</evidence>
<feature type="compositionally biased region" description="Basic residues" evidence="8">
    <location>
        <begin position="1"/>
        <end position="19"/>
    </location>
</feature>
<keyword evidence="4 7" id="KW-0963">Cytoplasm</keyword>
<feature type="compositionally biased region" description="Polar residues" evidence="8">
    <location>
        <begin position="279"/>
        <end position="295"/>
    </location>
</feature>
<feature type="region of interest" description="Disordered" evidence="8">
    <location>
        <begin position="762"/>
        <end position="978"/>
    </location>
</feature>
<feature type="compositionally biased region" description="Acidic residues" evidence="8">
    <location>
        <begin position="690"/>
        <end position="720"/>
    </location>
</feature>
<feature type="region of interest" description="Disordered" evidence="8">
    <location>
        <begin position="202"/>
        <end position="236"/>
    </location>
</feature>
<keyword evidence="6 7" id="KW-0175">Coiled coil</keyword>
<evidence type="ECO:0000256" key="1">
    <source>
        <dbReference type="ARBA" id="ARBA00004496"/>
    </source>
</evidence>
<organism evidence="9 10">
    <name type="scientific">Henningerozyma blattae (strain ATCC 34711 / CBS 6284 / DSM 70876 / NBRC 10599 / NRRL Y-10934 / UCD 77-7)</name>
    <name type="common">Yeast</name>
    <name type="synonym">Tetrapisispora blattae</name>
    <dbReference type="NCBI Taxonomy" id="1071380"/>
    <lineage>
        <taxon>Eukaryota</taxon>
        <taxon>Fungi</taxon>
        <taxon>Dikarya</taxon>
        <taxon>Ascomycota</taxon>
        <taxon>Saccharomycotina</taxon>
        <taxon>Saccharomycetes</taxon>
        <taxon>Saccharomycetales</taxon>
        <taxon>Saccharomycetaceae</taxon>
        <taxon>Henningerozyma</taxon>
    </lineage>
</organism>
<evidence type="ECO:0000313" key="10">
    <source>
        <dbReference type="Proteomes" id="UP000002866"/>
    </source>
</evidence>
<feature type="compositionally biased region" description="Polar residues" evidence="8">
    <location>
        <begin position="1468"/>
        <end position="1480"/>
    </location>
</feature>
<dbReference type="KEGG" id="tbl:TBLA_0B01810"/>
<feature type="compositionally biased region" description="Basic and acidic residues" evidence="8">
    <location>
        <begin position="221"/>
        <end position="236"/>
    </location>
</feature>
<proteinExistence type="inferred from homology"/>
<comment type="similarity">
    <text evidence="2 7">Belongs to the NST1 family.</text>
</comment>
<feature type="compositionally biased region" description="Basic and acidic residues" evidence="8">
    <location>
        <begin position="762"/>
        <end position="968"/>
    </location>
</feature>
<feature type="region of interest" description="Disordered" evidence="8">
    <location>
        <begin position="671"/>
        <end position="728"/>
    </location>
</feature>
<dbReference type="FunCoup" id="I2GY23">
    <property type="interactions" value="28"/>
</dbReference>
<dbReference type="PANTHER" id="PTHR36562:SF5">
    <property type="entry name" value="SERINE_ARGININE REPETITIVE MATRIX 2"/>
    <property type="match status" value="1"/>
</dbReference>
<dbReference type="GO" id="GO:0005737">
    <property type="term" value="C:cytoplasm"/>
    <property type="evidence" value="ECO:0007669"/>
    <property type="project" value="UniProtKB-SubCell"/>
</dbReference>
<protein>
    <recommendedName>
        <fullName evidence="3 7">Stress response protein NST1</fullName>
    </recommendedName>
</protein>
<feature type="compositionally biased region" description="Acidic residues" evidence="8">
    <location>
        <begin position="572"/>
        <end position="593"/>
    </location>
</feature>
<dbReference type="GeneID" id="14494197"/>
<dbReference type="Proteomes" id="UP000002866">
    <property type="component" value="Chromosome 2"/>
</dbReference>
<feature type="compositionally biased region" description="Low complexity" evidence="8">
    <location>
        <begin position="296"/>
        <end position="365"/>
    </location>
</feature>
<evidence type="ECO:0000256" key="6">
    <source>
        <dbReference type="ARBA" id="ARBA00023054"/>
    </source>
</evidence>
<dbReference type="InterPro" id="IPR025279">
    <property type="entry name" value="NST1"/>
</dbReference>
<evidence type="ECO:0000256" key="7">
    <source>
        <dbReference type="RuleBase" id="RU049441"/>
    </source>
</evidence>
<dbReference type="HOGENOM" id="CLU_267374_0_0_1"/>
<evidence type="ECO:0000256" key="4">
    <source>
        <dbReference type="ARBA" id="ARBA00022490"/>
    </source>
</evidence>
<comment type="function">
    <text evidence="7">May act as a negative regulator of salt tolerance.</text>
</comment>
<feature type="region of interest" description="Disordered" evidence="8">
    <location>
        <begin position="1116"/>
        <end position="1135"/>
    </location>
</feature>
<feature type="compositionally biased region" description="Low complexity" evidence="8">
    <location>
        <begin position="1452"/>
        <end position="1462"/>
    </location>
</feature>
<feature type="region of interest" description="Disordered" evidence="8">
    <location>
        <begin position="566"/>
        <end position="593"/>
    </location>
</feature>
<dbReference type="EMBL" id="HE806317">
    <property type="protein sequence ID" value="CCH59025.1"/>
    <property type="molecule type" value="Genomic_DNA"/>
</dbReference>
<dbReference type="Pfam" id="PF13945">
    <property type="entry name" value="NST1"/>
    <property type="match status" value="1"/>
</dbReference>
<dbReference type="InterPro" id="IPR051372">
    <property type="entry name" value="CWC21"/>
</dbReference>
<feature type="compositionally biased region" description="Polar residues" evidence="8">
    <location>
        <begin position="1396"/>
        <end position="1434"/>
    </location>
</feature>
<dbReference type="GO" id="GO:0005634">
    <property type="term" value="C:nucleus"/>
    <property type="evidence" value="ECO:0007669"/>
    <property type="project" value="TreeGrafter"/>
</dbReference>
<evidence type="ECO:0000256" key="3">
    <source>
        <dbReference type="ARBA" id="ARBA00020733"/>
    </source>
</evidence>
<evidence type="ECO:0000313" key="9">
    <source>
        <dbReference type="EMBL" id="CCH59025.1"/>
    </source>
</evidence>
<feature type="compositionally biased region" description="Basic and acidic residues" evidence="8">
    <location>
        <begin position="680"/>
        <end position="689"/>
    </location>
</feature>
<dbReference type="eggNOG" id="ENOG502QSSK">
    <property type="taxonomic scope" value="Eukaryota"/>
</dbReference>
<reference evidence="9 10" key="1">
    <citation type="journal article" date="2011" name="Proc. Natl. Acad. Sci. U.S.A.">
        <title>Evolutionary erosion of yeast sex chromosomes by mating-type switching accidents.</title>
        <authorList>
            <person name="Gordon J.L."/>
            <person name="Armisen D."/>
            <person name="Proux-Wera E."/>
            <person name="Oheigeartaigh S.S."/>
            <person name="Byrne K.P."/>
            <person name="Wolfe K.H."/>
        </authorList>
    </citation>
    <scope>NUCLEOTIDE SEQUENCE [LARGE SCALE GENOMIC DNA]</scope>
    <source>
        <strain evidence="10">ATCC 34711 / CBS 6284 / DSM 70876 / NBRC 10599 / NRRL Y-10934 / UCD 77-7</strain>
    </source>
</reference>
<feature type="region of interest" description="Disordered" evidence="8">
    <location>
        <begin position="622"/>
        <end position="642"/>
    </location>
</feature>
<dbReference type="OrthoDB" id="21629at2759"/>
<keyword evidence="5 7" id="KW-0346">Stress response</keyword>
<feature type="region of interest" description="Disordered" evidence="8">
    <location>
        <begin position="1393"/>
        <end position="1434"/>
    </location>
</feature>
<keyword evidence="10" id="KW-1185">Reference proteome</keyword>
<sequence>MPSNSKNKKRKSKSKHNAKKNGSNDSSSAMTPHLAAAEIFDNDTDYPTSRVIKRAPNGDVIVESLHVEQQSGHGHHSSLNPQDLANDKDIISVSNDVSVSNGRTTNGGSMALELDSHWESLSPDEKKKILRIEKDEIFDVIKKYQNKHTCNCSICGRRYLAMDQEMERIYNNLLALHKQTDPNLTPVKFHLSIIKELQKSKSQDISFNPIRNPNDYEEDHDNNSIEDNSRDIKHDNNGDYNGLLRIGNRQHAVDSLRKEILHFKESKQKQVLQNNTNQHINGNESIHTNNNLEQPNNVSKQNGVSNNNNNNNTATTITTPNATTTASTTTTTTNNNNNNSNNNNNNNNNNNSNSNGNSNVNSNSSDPLTLNNLNEEISRQKYLEFAENFISSHPKIAEEYVSRLMEFPEMRNLTDNLINHKNRNFLNSLESYLLQNQNFDSLNDSIDTLTSNNDSSTSALNSTFEADTANKLREILNSNNPLTPEQYANLLRHVAIKVIDSYDTTSQAFRKLPPLEHELFSRFISGESKEIFSDILMETFKKKFSDNYETAVTGISIAAAAATERNHPIISEDIDEYEEDDDNDEDEDDEDENEYVEGIEYHHGNDNEKHISRNLKLLSESTSHINDSGNNSEQHTTNSNRNSISEYNKIKNLKNNSKDNINEEVENDEDFHSMQHHHSHDHEHEHSDSFEDIADEDDDDDDLEDADEIDDDEDYDSGIDETERLEEGRKLIQIAITKLLQARIIESYHEKEAENNRLKLLEELEAEDKKKKVKEEKKQKKREKEKERKRLQQVAKEEEKRKKEEERIRSELEAQEREMKRREAQRKKVEENKKKKDEEKRRKLEEQRRREEEQERQRKLKEEQKRKRDEERRQREEEQKRKQEEKLRRKQEEENKRLQKEKEEKEKLLKKQKELEEEKLLKKKKEQERLAKFKKDEEAKKKKQQAEKETSQQLKKDEQNLKKNDTKPHNVKSKVPYTASGLDSMTKSINDDLFDIINSVTTSNAAASNQSTSNLHNLMNFNEKKELLSMAEQPSIPHGINPQPMLASNNTPYSADSNNQIPFGFYDSHSNLSYDMSMANPLNTSIQSAPSNLPLTNSISNSWSGVNLNQLNPITTTTSSQLGQHSSPQTSSQPFNVSFSNELRKQSFVHELDNLTNSFRASNLGDTINALHPTPHINSTPLWEGKRENISTPNPLIDNSGLGINDNPISLGNSLGFQSRPRVSTASIWDTTVSNEHSLNTAENNNISNINRTNSVGNLTTSTGNFAPSNIWNNSSNLSSVPPNNMTTTNSTMVNNGPYTSTVWGNSNSLDGSNSNQITDPVGDIIYRTVLLLTGQEMPGGYVPLDKLFQNCLHLGLDYNSFIIKLTSVSQKYMFEFLRSDTGNITRVRIKMPEQSDLSQPNSQIHSQPQSHTNSQSIHPDQSQRLPISSSTNPNIANSFSEFKDVYLNQTQQGQSQGGNNSIFPNDISPSTRGGSITGSQFMDINRSVNTSTAHSSVMGNIWS</sequence>
<evidence type="ECO:0000256" key="2">
    <source>
        <dbReference type="ARBA" id="ARBA00007112"/>
    </source>
</evidence>